<evidence type="ECO:0000256" key="3">
    <source>
        <dbReference type="ARBA" id="ARBA00022729"/>
    </source>
</evidence>
<keyword evidence="2" id="KW-0813">Transport</keyword>
<dbReference type="PANTHER" id="PTHR34596:SF2">
    <property type="entry name" value="CHITOPORIN"/>
    <property type="match status" value="1"/>
</dbReference>
<sequence>MYIAYTKSTLLAGTALAMLAASAIAPAQADEATIAPLWEDSHLNATLYYWQRTRDRRASANGNYEANLDHVTLNAALDFNSGYAADAFGFDAGIFGATDLANSKEGNGHEMSFHGTRITGRTYDKEASGLSIYKAHGKFKHEEEDWSVKAKAGLQQMNAGTLGVNWSYLPGTYRGVQFDGTAGNFSFNYGIADQYKAPWFKRTAEFRDRNSKIIDYLHSAGVKYQFDDGPLLEAGFGQAEGFMNSYLAKVSQGFDVLDNSRLSLSYQFYGMDDHADDRSSNDVYNGLAWTQAATAALDYGNWNFRTEFTWVKAEGAYGYFLPRMTPSYGSSQGRFDIWWDSRSDWNHDNEKAIFFGATYDMKDLDAPGWKVGASYAYGWDLKGWGGNFDAPVKTGAKESAYNFDVMYTVQDGRFKGTLFKMHYTNYDNQSGEPSWTNYGNLFQDERDVKFQVIVPIEIF</sequence>
<dbReference type="OrthoDB" id="5579297at2"/>
<protein>
    <submittedName>
        <fullName evidence="5">Outer membrane OprD family porin</fullName>
    </submittedName>
</protein>
<reference evidence="5 6" key="1">
    <citation type="submission" date="2018-07" db="EMBL/GenBank/DDBJ databases">
        <title>Genomic Encyclopedia of Type Strains, Phase III (KMG-III): the genomes of soil and plant-associated and newly described type strains.</title>
        <authorList>
            <person name="Whitman W."/>
        </authorList>
    </citation>
    <scope>NUCLEOTIDE SEQUENCE [LARGE SCALE GENOMIC DNA]</scope>
    <source>
        <strain evidence="5 6">CECT 8488</strain>
    </source>
</reference>
<evidence type="ECO:0000313" key="6">
    <source>
        <dbReference type="Proteomes" id="UP000256845"/>
    </source>
</evidence>
<dbReference type="GO" id="GO:0015772">
    <property type="term" value="P:oligosaccharide transport"/>
    <property type="evidence" value="ECO:0007669"/>
    <property type="project" value="TreeGrafter"/>
</dbReference>
<feature type="signal peptide" evidence="4">
    <location>
        <begin position="1"/>
        <end position="29"/>
    </location>
</feature>
<dbReference type="GO" id="GO:0015288">
    <property type="term" value="F:porin activity"/>
    <property type="evidence" value="ECO:0007669"/>
    <property type="project" value="TreeGrafter"/>
</dbReference>
<dbReference type="GO" id="GO:0016020">
    <property type="term" value="C:membrane"/>
    <property type="evidence" value="ECO:0007669"/>
    <property type="project" value="InterPro"/>
</dbReference>
<dbReference type="Proteomes" id="UP000256845">
    <property type="component" value="Unassembled WGS sequence"/>
</dbReference>
<name>A0A3D9HWG0_9PROT</name>
<dbReference type="AlphaFoldDB" id="A0A3D9HWG0"/>
<dbReference type="RefSeq" id="WP_115934869.1">
    <property type="nucleotide sequence ID" value="NZ_QRDW01000001.1"/>
</dbReference>
<keyword evidence="3 4" id="KW-0732">Signal</keyword>
<dbReference type="PANTHER" id="PTHR34596">
    <property type="entry name" value="CHITOPORIN"/>
    <property type="match status" value="1"/>
</dbReference>
<evidence type="ECO:0000313" key="5">
    <source>
        <dbReference type="EMBL" id="RED53755.1"/>
    </source>
</evidence>
<comment type="caution">
    <text evidence="5">The sequence shown here is derived from an EMBL/GenBank/DDBJ whole genome shotgun (WGS) entry which is preliminary data.</text>
</comment>
<dbReference type="Gene3D" id="2.40.160.10">
    <property type="entry name" value="Porin"/>
    <property type="match status" value="1"/>
</dbReference>
<organism evidence="5 6">
    <name type="scientific">Aestuariispira insulae</name>
    <dbReference type="NCBI Taxonomy" id="1461337"/>
    <lineage>
        <taxon>Bacteria</taxon>
        <taxon>Pseudomonadati</taxon>
        <taxon>Pseudomonadota</taxon>
        <taxon>Alphaproteobacteria</taxon>
        <taxon>Rhodospirillales</taxon>
        <taxon>Kiloniellaceae</taxon>
        <taxon>Aestuariispira</taxon>
    </lineage>
</organism>
<proteinExistence type="inferred from homology"/>
<comment type="similarity">
    <text evidence="1">Belongs to the outer membrane porin (Opr) (TC 1.B.25) family.</text>
</comment>
<evidence type="ECO:0000256" key="1">
    <source>
        <dbReference type="ARBA" id="ARBA00009075"/>
    </source>
</evidence>
<feature type="chain" id="PRO_5017712904" evidence="4">
    <location>
        <begin position="30"/>
        <end position="459"/>
    </location>
</feature>
<keyword evidence="6" id="KW-1185">Reference proteome</keyword>
<gene>
    <name evidence="5" type="ORF">DFP90_101554</name>
</gene>
<evidence type="ECO:0000256" key="4">
    <source>
        <dbReference type="SAM" id="SignalP"/>
    </source>
</evidence>
<dbReference type="Pfam" id="PF03573">
    <property type="entry name" value="OprD"/>
    <property type="match status" value="1"/>
</dbReference>
<accession>A0A3D9HWG0</accession>
<dbReference type="EMBL" id="QRDW01000001">
    <property type="protein sequence ID" value="RED53755.1"/>
    <property type="molecule type" value="Genomic_DNA"/>
</dbReference>
<dbReference type="InterPro" id="IPR023614">
    <property type="entry name" value="Porin_dom_sf"/>
</dbReference>
<evidence type="ECO:0000256" key="2">
    <source>
        <dbReference type="ARBA" id="ARBA00022448"/>
    </source>
</evidence>
<dbReference type="InterPro" id="IPR005318">
    <property type="entry name" value="OM_porin_bac"/>
</dbReference>